<proteinExistence type="predicted"/>
<organism evidence="1 2">
    <name type="scientific">Pseudomonas fluorescens</name>
    <dbReference type="NCBI Taxonomy" id="294"/>
    <lineage>
        <taxon>Bacteria</taxon>
        <taxon>Pseudomonadati</taxon>
        <taxon>Pseudomonadota</taxon>
        <taxon>Gammaproteobacteria</taxon>
        <taxon>Pseudomonadales</taxon>
        <taxon>Pseudomonadaceae</taxon>
        <taxon>Pseudomonas</taxon>
    </lineage>
</organism>
<evidence type="ECO:0000313" key="1">
    <source>
        <dbReference type="EMBL" id="VVO35934.1"/>
    </source>
</evidence>
<protein>
    <submittedName>
        <fullName evidence="1">Uncharacterized protein</fullName>
    </submittedName>
</protein>
<sequence>MLLQSGSKKLNHYTGGCDLLSGLEKSQSYKIF</sequence>
<accession>A0A5E7FAC4</accession>
<reference evidence="1 2" key="1">
    <citation type="submission" date="2019-09" db="EMBL/GenBank/DDBJ databases">
        <authorList>
            <person name="Chandra G."/>
            <person name="Truman W A."/>
        </authorList>
    </citation>
    <scope>NUCLEOTIDE SEQUENCE [LARGE SCALE GENOMIC DNA]</scope>
    <source>
        <strain evidence="1">PS712</strain>
    </source>
</reference>
<dbReference type="Proteomes" id="UP000326018">
    <property type="component" value="Unassembled WGS sequence"/>
</dbReference>
<dbReference type="EMBL" id="CABVIB010000042">
    <property type="protein sequence ID" value="VVO35934.1"/>
    <property type="molecule type" value="Genomic_DNA"/>
</dbReference>
<evidence type="ECO:0000313" key="2">
    <source>
        <dbReference type="Proteomes" id="UP000326018"/>
    </source>
</evidence>
<gene>
    <name evidence="1" type="ORF">PS712_05405</name>
</gene>
<name>A0A5E7FAC4_PSEFL</name>
<dbReference type="AlphaFoldDB" id="A0A5E7FAC4"/>